<evidence type="ECO:0000313" key="1">
    <source>
        <dbReference type="EMBL" id="QVM85175.1"/>
    </source>
</evidence>
<name>A0ABX8EAE0_9SPHN</name>
<dbReference type="RefSeq" id="WP_213500831.1">
    <property type="nucleotide sequence ID" value="NZ_CP054856.1"/>
</dbReference>
<reference evidence="1 2" key="1">
    <citation type="journal article" date="2021" name="Int. J. Syst. Evol. Microbiol.">
        <title>Novosphingobium decolorationis sp. nov., an aniline blue-decolourizing bacterium isolated from East Pacific sediment.</title>
        <authorList>
            <person name="Chen X."/>
            <person name="Dong B."/>
            <person name="Chen T."/>
            <person name="Ren N."/>
            <person name="Wang J."/>
            <person name="Xu Y."/>
            <person name="Yang J."/>
            <person name="Zhu S."/>
            <person name="Chen J."/>
        </authorList>
    </citation>
    <scope>NUCLEOTIDE SEQUENCE [LARGE SCALE GENOMIC DNA]</scope>
    <source>
        <strain evidence="1 2">502str22</strain>
    </source>
</reference>
<protein>
    <submittedName>
        <fullName evidence="1">Uncharacterized protein</fullName>
    </submittedName>
</protein>
<sequence>MAKLEQPPRPFLKAFATWHHSTGIDELITFTPDPARDAANLAFPPLPGLLDGWISPHGVSVAAMQAGTIWDFVYDDDLAPQQEDQGWRCTLCLDTPPRFYPSLATLWRAHLFEPLARWARTTLTGSPQLEFEGDLHSVTSAKILPSSPCPLFRECDQVCLLVDRLPFPAGAVGTIVMDYDGGAHFQLEMHTGDLICVRTTEIRKI</sequence>
<keyword evidence="2" id="KW-1185">Reference proteome</keyword>
<organism evidence="1 2">
    <name type="scientific">Novosphingobium decolorationis</name>
    <dbReference type="NCBI Taxonomy" id="2698673"/>
    <lineage>
        <taxon>Bacteria</taxon>
        <taxon>Pseudomonadati</taxon>
        <taxon>Pseudomonadota</taxon>
        <taxon>Alphaproteobacteria</taxon>
        <taxon>Sphingomonadales</taxon>
        <taxon>Sphingomonadaceae</taxon>
        <taxon>Novosphingobium</taxon>
    </lineage>
</organism>
<proteinExistence type="predicted"/>
<dbReference type="EMBL" id="CP054856">
    <property type="protein sequence ID" value="QVM85175.1"/>
    <property type="molecule type" value="Genomic_DNA"/>
</dbReference>
<accession>A0ABX8EAE0</accession>
<dbReference type="Proteomes" id="UP000677126">
    <property type="component" value="Chromosome"/>
</dbReference>
<evidence type="ECO:0000313" key="2">
    <source>
        <dbReference type="Proteomes" id="UP000677126"/>
    </source>
</evidence>
<gene>
    <name evidence="1" type="ORF">HT578_17060</name>
</gene>